<evidence type="ECO:0000256" key="5">
    <source>
        <dbReference type="SAM" id="MobiDB-lite"/>
    </source>
</evidence>
<feature type="region of interest" description="Disordered" evidence="5">
    <location>
        <begin position="233"/>
        <end position="262"/>
    </location>
</feature>
<protein>
    <recommendedName>
        <fullName evidence="4">ADP/GDP-polyphosphate phosphotransferase</fullName>
        <ecNumber evidence="4">2.7.4.-</ecNumber>
    </recommendedName>
    <alternativeName>
        <fullName evidence="4">Polyphosphate kinase PPK2</fullName>
    </alternativeName>
</protein>
<comment type="similarity">
    <text evidence="1 4">Belongs to the polyphosphate kinase 2 (PPK2) family. Class I subfamily.</text>
</comment>
<feature type="domain" description="Polyphosphate kinase-2-related" evidence="6">
    <location>
        <begin position="2"/>
        <end position="225"/>
    </location>
</feature>
<gene>
    <name evidence="7" type="ORF">SAMN05421642_107242</name>
</gene>
<keyword evidence="3 4" id="KW-0418">Kinase</keyword>
<organism evidence="7 8">
    <name type="scientific">Rhodococcoides kyotonense</name>
    <dbReference type="NCBI Taxonomy" id="398843"/>
    <lineage>
        <taxon>Bacteria</taxon>
        <taxon>Bacillati</taxon>
        <taxon>Actinomycetota</taxon>
        <taxon>Actinomycetes</taxon>
        <taxon>Mycobacteriales</taxon>
        <taxon>Nocardiaceae</taxon>
        <taxon>Rhodococcoides</taxon>
    </lineage>
</organism>
<dbReference type="EC" id="2.7.4.-" evidence="4"/>
<dbReference type="PANTHER" id="PTHR34383">
    <property type="entry name" value="POLYPHOSPHATE:AMP PHOSPHOTRANSFERASE-RELATED"/>
    <property type="match status" value="1"/>
</dbReference>
<dbReference type="EMBL" id="FZOW01000007">
    <property type="protein sequence ID" value="SNS97464.1"/>
    <property type="molecule type" value="Genomic_DNA"/>
</dbReference>
<dbReference type="NCBIfam" id="TIGR03707">
    <property type="entry name" value="PPK2_P_aer"/>
    <property type="match status" value="1"/>
</dbReference>
<keyword evidence="2 4" id="KW-0808">Transferase</keyword>
<dbReference type="SUPFAM" id="SSF52540">
    <property type="entry name" value="P-loop containing nucleoside triphosphate hydrolases"/>
    <property type="match status" value="1"/>
</dbReference>
<evidence type="ECO:0000256" key="4">
    <source>
        <dbReference type="RuleBase" id="RU369062"/>
    </source>
</evidence>
<evidence type="ECO:0000313" key="8">
    <source>
        <dbReference type="Proteomes" id="UP000198327"/>
    </source>
</evidence>
<reference evidence="8" key="1">
    <citation type="submission" date="2017-06" db="EMBL/GenBank/DDBJ databases">
        <authorList>
            <person name="Varghese N."/>
            <person name="Submissions S."/>
        </authorList>
    </citation>
    <scope>NUCLEOTIDE SEQUENCE [LARGE SCALE GENOMIC DNA]</scope>
    <source>
        <strain evidence="8">JCM 23211</strain>
    </source>
</reference>
<dbReference type="InterPro" id="IPR016898">
    <property type="entry name" value="Polyphosphate_phosphotransfera"/>
</dbReference>
<evidence type="ECO:0000256" key="3">
    <source>
        <dbReference type="ARBA" id="ARBA00022777"/>
    </source>
</evidence>
<dbReference type="PANTHER" id="PTHR34383:SF1">
    <property type="entry name" value="ADP-POLYPHOSPHATE PHOSPHOTRANSFERASE"/>
    <property type="match status" value="1"/>
</dbReference>
<keyword evidence="8" id="KW-1185">Reference proteome</keyword>
<dbReference type="Pfam" id="PF03976">
    <property type="entry name" value="PPK2"/>
    <property type="match status" value="1"/>
</dbReference>
<dbReference type="Gene3D" id="3.40.50.300">
    <property type="entry name" value="P-loop containing nucleotide triphosphate hydrolases"/>
    <property type="match status" value="1"/>
</dbReference>
<evidence type="ECO:0000313" key="7">
    <source>
        <dbReference type="EMBL" id="SNS97464.1"/>
    </source>
</evidence>
<dbReference type="InterPro" id="IPR022486">
    <property type="entry name" value="PPK2_PA0141"/>
</dbReference>
<dbReference type="Proteomes" id="UP000198327">
    <property type="component" value="Unassembled WGS sequence"/>
</dbReference>
<dbReference type="AlphaFoldDB" id="A0A239IYG8"/>
<evidence type="ECO:0000256" key="2">
    <source>
        <dbReference type="ARBA" id="ARBA00022679"/>
    </source>
</evidence>
<dbReference type="InterPro" id="IPR027417">
    <property type="entry name" value="P-loop_NTPase"/>
</dbReference>
<accession>A0A239IYG8</accession>
<dbReference type="PIRSF" id="PIRSF028756">
    <property type="entry name" value="PPK2_prd"/>
    <property type="match status" value="1"/>
</dbReference>
<comment type="function">
    <text evidence="4">Uses inorganic polyphosphate (polyP) as a donor to convert GDP to GTP or ADP to ATP.</text>
</comment>
<dbReference type="GO" id="GO:0008976">
    <property type="term" value="F:polyphosphate kinase activity"/>
    <property type="evidence" value="ECO:0007669"/>
    <property type="project" value="UniProtKB-UniRule"/>
</dbReference>
<dbReference type="InterPro" id="IPR022488">
    <property type="entry name" value="PPK2-related"/>
</dbReference>
<evidence type="ECO:0000256" key="1">
    <source>
        <dbReference type="ARBA" id="ARBA00009924"/>
    </source>
</evidence>
<sequence length="262" mass="30627">MKNKEYRHLIRPLHGELVALQEWVKSSGAKICIVFEGRDTAGKGGVIKAITERVSPRVFRVVALPAPTEREKSQMYLQRYIPHLPAAGEVVIFDRSWYNRAGVERVMGFCTEEEADQFVQLVPEVERAIVDSGVILLKYWLEVSQEQQTLRLQSRIDDPRKLWKLSDLDLESYTHWYDYSRARDDMFHFTDTGWAPWYVVSNDDKKCGRLNIIAHILDQVPYEPLEHPDITLPKREKRHGYKEPRQPLHWIPTPYRGSSRKG</sequence>
<dbReference type="GO" id="GO:0006793">
    <property type="term" value="P:phosphorus metabolic process"/>
    <property type="evidence" value="ECO:0007669"/>
    <property type="project" value="InterPro"/>
</dbReference>
<comment type="subunit">
    <text evidence="4">Homotetramer.</text>
</comment>
<evidence type="ECO:0000259" key="6">
    <source>
        <dbReference type="Pfam" id="PF03976"/>
    </source>
</evidence>
<proteinExistence type="inferred from homology"/>
<name>A0A239IYG8_9NOCA</name>